<feature type="signal peptide" evidence="2">
    <location>
        <begin position="1"/>
        <end position="19"/>
    </location>
</feature>
<name>A0A1D2AIQ8_ORNBR</name>
<dbReference type="EMBL" id="GETE01000605">
    <property type="protein sequence ID" value="JAT79028.1"/>
    <property type="molecule type" value="Transcribed_RNA"/>
</dbReference>
<organism evidence="3">
    <name type="scientific">Ornithodoros brasiliensis</name>
    <name type="common">Mouro tick</name>
    <dbReference type="NCBI Taxonomy" id="888526"/>
    <lineage>
        <taxon>Eukaryota</taxon>
        <taxon>Metazoa</taxon>
        <taxon>Ecdysozoa</taxon>
        <taxon>Arthropoda</taxon>
        <taxon>Chelicerata</taxon>
        <taxon>Arachnida</taxon>
        <taxon>Acari</taxon>
        <taxon>Parasitiformes</taxon>
        <taxon>Ixodida</taxon>
        <taxon>Ixodoidea</taxon>
        <taxon>Argasidae</taxon>
        <taxon>Ornithodorinae</taxon>
        <taxon>Ornithodoros</taxon>
    </lineage>
</organism>
<protein>
    <submittedName>
        <fullName evidence="3">Moubatin like 4</fullName>
    </submittedName>
</protein>
<feature type="non-terminal residue" evidence="3">
    <location>
        <position position="1"/>
    </location>
</feature>
<evidence type="ECO:0000256" key="2">
    <source>
        <dbReference type="SAM" id="SignalP"/>
    </source>
</evidence>
<reference evidence="3" key="1">
    <citation type="submission" date="2016-07" db="EMBL/GenBank/DDBJ databases">
        <title>Salivary Glands transcriptome analysis on engorged females of Ornithodoros brasiliensis (Acari:Argasidae).</title>
        <authorList>
            <person name="Simons S.M."/>
            <person name="Carvalho E."/>
            <person name="Junqueira-de-Azevedo I."/>
            <person name="Ho P.L."/>
            <person name="Giovanni D."/>
            <person name="Mendonca R."/>
            <person name="Onofrio V."/>
            <person name="Landulfo G."/>
            <person name="Ramirez D."/>
            <person name="Barros-Battesti D."/>
        </authorList>
    </citation>
    <scope>NUCLEOTIDE SEQUENCE</scope>
    <source>
        <strain evidence="3">Female</strain>
        <tissue evidence="3">Salivary gland</tissue>
    </source>
</reference>
<proteinExistence type="predicted"/>
<feature type="region of interest" description="Disordered" evidence="1">
    <location>
        <begin position="25"/>
        <end position="45"/>
    </location>
</feature>
<accession>A0A1D2AIQ8</accession>
<keyword evidence="2" id="KW-0732">Signal</keyword>
<dbReference type="Gene3D" id="2.40.128.20">
    <property type="match status" value="1"/>
</dbReference>
<dbReference type="SUPFAM" id="SSF50814">
    <property type="entry name" value="Lipocalins"/>
    <property type="match status" value="1"/>
</dbReference>
<dbReference type="AlphaFoldDB" id="A0A1D2AIQ8"/>
<dbReference type="InterPro" id="IPR012674">
    <property type="entry name" value="Calycin"/>
</dbReference>
<sequence>TKLMLVVLCLLLVYYVCDTNSAKEQRKGRKEKGKTSRKPKAKVTKKPKVIATSKPDISSEVEENILSRIMKINQSYFMISRTYLDPGRECEYLVVLNYTKYREPVVGTGFRDTYNMKYYITDDYIWTPYNESKRTVEEIEAENNNYNTITIRRYVLVHTDTQHHCNIFLRKRGKYAYECELWAPATKEGIRDATSGSCDDRFLHYCGEDDKKTAYSDNCIIPERFAY</sequence>
<feature type="chain" id="PRO_5008901593" evidence="2">
    <location>
        <begin position="20"/>
        <end position="227"/>
    </location>
</feature>
<evidence type="ECO:0000313" key="3">
    <source>
        <dbReference type="EMBL" id="JAT79028.1"/>
    </source>
</evidence>
<evidence type="ECO:0000256" key="1">
    <source>
        <dbReference type="SAM" id="MobiDB-lite"/>
    </source>
</evidence>
<feature type="compositionally biased region" description="Basic residues" evidence="1">
    <location>
        <begin position="26"/>
        <end position="45"/>
    </location>
</feature>